<keyword evidence="5 10" id="KW-0812">Transmembrane</keyword>
<dbReference type="VEuPathDB" id="FungiDB:KRP22_4930"/>
<dbReference type="eggNOG" id="KOG0930">
    <property type="taxonomic scope" value="Eukaryota"/>
</dbReference>
<comment type="similarity">
    <text evidence="2">Belongs to the VPS13 family.</text>
</comment>
<dbReference type="InParanoid" id="H3HCA5"/>
<evidence type="ECO:0000259" key="11">
    <source>
        <dbReference type="PROSITE" id="PS50003"/>
    </source>
</evidence>
<dbReference type="Gene3D" id="2.30.29.30">
    <property type="entry name" value="Pleckstrin-homology domain (PH domain)/Phosphotyrosine-binding domain (PTB)"/>
    <property type="match status" value="2"/>
</dbReference>
<feature type="region of interest" description="Disordered" evidence="9">
    <location>
        <begin position="460"/>
        <end position="481"/>
    </location>
</feature>
<reference evidence="12" key="2">
    <citation type="submission" date="2015-06" db="UniProtKB">
        <authorList>
            <consortium name="EnsemblProtists"/>
        </authorList>
    </citation>
    <scope>IDENTIFICATION</scope>
    <source>
        <strain evidence="12">Pr102</strain>
    </source>
</reference>
<feature type="transmembrane region" description="Helical" evidence="10">
    <location>
        <begin position="1737"/>
        <end position="1756"/>
    </location>
</feature>
<evidence type="ECO:0000256" key="2">
    <source>
        <dbReference type="ARBA" id="ARBA00006545"/>
    </source>
</evidence>
<accession>H3HCA5</accession>
<evidence type="ECO:0000256" key="6">
    <source>
        <dbReference type="ARBA" id="ARBA00022824"/>
    </source>
</evidence>
<dbReference type="VEuPathDB" id="FungiDB:KRP23_5018"/>
<evidence type="ECO:0000313" key="13">
    <source>
        <dbReference type="Proteomes" id="UP000005238"/>
    </source>
</evidence>
<dbReference type="PANTHER" id="PTHR16166:SF93">
    <property type="entry name" value="INTERMEMBRANE LIPID TRANSFER PROTEIN VPS13"/>
    <property type="match status" value="1"/>
</dbReference>
<evidence type="ECO:0000256" key="9">
    <source>
        <dbReference type="SAM" id="MobiDB-lite"/>
    </source>
</evidence>
<dbReference type="STRING" id="164328.H3HCA5"/>
<evidence type="ECO:0000256" key="1">
    <source>
        <dbReference type="ARBA" id="ARBA00004477"/>
    </source>
</evidence>
<dbReference type="Proteomes" id="UP000005238">
    <property type="component" value="Unassembled WGS sequence"/>
</dbReference>
<feature type="region of interest" description="Disordered" evidence="9">
    <location>
        <begin position="819"/>
        <end position="842"/>
    </location>
</feature>
<dbReference type="eggNOG" id="KOG1809">
    <property type="taxonomic scope" value="Eukaryota"/>
</dbReference>
<feature type="region of interest" description="Disordered" evidence="9">
    <location>
        <begin position="536"/>
        <end position="566"/>
    </location>
</feature>
<evidence type="ECO:0000256" key="10">
    <source>
        <dbReference type="SAM" id="Phobius"/>
    </source>
</evidence>
<dbReference type="SUPFAM" id="SSF50729">
    <property type="entry name" value="PH domain-like"/>
    <property type="match status" value="2"/>
</dbReference>
<keyword evidence="4" id="KW-0808">Transferase</keyword>
<dbReference type="InterPro" id="IPR005599">
    <property type="entry name" value="GPI_mannosylTrfase"/>
</dbReference>
<feature type="transmembrane region" description="Helical" evidence="10">
    <location>
        <begin position="1642"/>
        <end position="1666"/>
    </location>
</feature>
<dbReference type="SMART" id="SM00233">
    <property type="entry name" value="PH"/>
    <property type="match status" value="2"/>
</dbReference>
<dbReference type="GO" id="GO:0006506">
    <property type="term" value="P:GPI anchor biosynthetic process"/>
    <property type="evidence" value="ECO:0000318"/>
    <property type="project" value="GO_Central"/>
</dbReference>
<dbReference type="Pfam" id="PF03901">
    <property type="entry name" value="Glyco_transf_22"/>
    <property type="match status" value="1"/>
</dbReference>
<keyword evidence="6" id="KW-0256">Endoplasmic reticulum</keyword>
<feature type="compositionally biased region" description="Low complexity" evidence="9">
    <location>
        <begin position="549"/>
        <end position="566"/>
    </location>
</feature>
<dbReference type="InterPro" id="IPR026847">
    <property type="entry name" value="VPS13"/>
</dbReference>
<proteinExistence type="inferred from homology"/>
<reference evidence="13" key="1">
    <citation type="journal article" date="2006" name="Science">
        <title>Phytophthora genome sequences uncover evolutionary origins and mechanisms of pathogenesis.</title>
        <authorList>
            <person name="Tyler B.M."/>
            <person name="Tripathy S."/>
            <person name="Zhang X."/>
            <person name="Dehal P."/>
            <person name="Jiang R.H."/>
            <person name="Aerts A."/>
            <person name="Arredondo F.D."/>
            <person name="Baxter L."/>
            <person name="Bensasson D."/>
            <person name="Beynon J.L."/>
            <person name="Chapman J."/>
            <person name="Damasceno C.M."/>
            <person name="Dorrance A.E."/>
            <person name="Dou D."/>
            <person name="Dickerman A.W."/>
            <person name="Dubchak I.L."/>
            <person name="Garbelotto M."/>
            <person name="Gijzen M."/>
            <person name="Gordon S.G."/>
            <person name="Govers F."/>
            <person name="Grunwald N.J."/>
            <person name="Huang W."/>
            <person name="Ivors K.L."/>
            <person name="Jones R.W."/>
            <person name="Kamoun S."/>
            <person name="Krampis K."/>
            <person name="Lamour K.H."/>
            <person name="Lee M.K."/>
            <person name="McDonald W.H."/>
            <person name="Medina M."/>
            <person name="Meijer H.J."/>
            <person name="Nordberg E.K."/>
            <person name="Maclean D.J."/>
            <person name="Ospina-Giraldo M.D."/>
            <person name="Morris P.F."/>
            <person name="Phuntumart V."/>
            <person name="Putnam N.H."/>
            <person name="Rash S."/>
            <person name="Rose J.K."/>
            <person name="Sakihama Y."/>
            <person name="Salamov A.A."/>
            <person name="Savidor A."/>
            <person name="Scheuring C.F."/>
            <person name="Smith B.M."/>
            <person name="Sobral B.W."/>
            <person name="Terry A."/>
            <person name="Torto-Alalibo T.A."/>
            <person name="Win J."/>
            <person name="Xu Z."/>
            <person name="Zhang H."/>
            <person name="Grigoriev I.V."/>
            <person name="Rokhsar D.S."/>
            <person name="Boore J.L."/>
        </authorList>
    </citation>
    <scope>NUCLEOTIDE SEQUENCE [LARGE SCALE GENOMIC DNA]</scope>
    <source>
        <strain evidence="13">Pr102</strain>
    </source>
</reference>
<evidence type="ECO:0000256" key="5">
    <source>
        <dbReference type="ARBA" id="ARBA00022692"/>
    </source>
</evidence>
<keyword evidence="8 10" id="KW-0472">Membrane</keyword>
<evidence type="ECO:0000256" key="8">
    <source>
        <dbReference type="ARBA" id="ARBA00023136"/>
    </source>
</evidence>
<dbReference type="VEuPathDB" id="FungiDB:KRP23_5019"/>
<dbReference type="InterPro" id="IPR011993">
    <property type="entry name" value="PH-like_dom_sf"/>
</dbReference>
<evidence type="ECO:0000313" key="12">
    <source>
        <dbReference type="EnsemblProtists" id="Phyra94968"/>
    </source>
</evidence>
<feature type="transmembrane region" description="Helical" evidence="10">
    <location>
        <begin position="1678"/>
        <end position="1702"/>
    </location>
</feature>
<dbReference type="GO" id="GO:0005789">
    <property type="term" value="C:endoplasmic reticulum membrane"/>
    <property type="evidence" value="ECO:0000318"/>
    <property type="project" value="GO_Central"/>
</dbReference>
<dbReference type="Pfam" id="PF00169">
    <property type="entry name" value="PH"/>
    <property type="match status" value="1"/>
</dbReference>
<dbReference type="InterPro" id="IPR001849">
    <property type="entry name" value="PH_domain"/>
</dbReference>
<dbReference type="InterPro" id="IPR009543">
    <property type="entry name" value="VPS13_VAB"/>
</dbReference>
<dbReference type="EMBL" id="DS566024">
    <property type="status" value="NOT_ANNOTATED_CDS"/>
    <property type="molecule type" value="Genomic_DNA"/>
</dbReference>
<feature type="region of interest" description="Disordered" evidence="9">
    <location>
        <begin position="312"/>
        <end position="331"/>
    </location>
</feature>
<comment type="subcellular location">
    <subcellularLocation>
        <location evidence="1">Endoplasmic reticulum membrane</location>
        <topology evidence="1">Multi-pass membrane protein</topology>
    </subcellularLocation>
</comment>
<evidence type="ECO:0000256" key="3">
    <source>
        <dbReference type="ARBA" id="ARBA00022676"/>
    </source>
</evidence>
<organism evidence="12 13">
    <name type="scientific">Phytophthora ramorum</name>
    <name type="common">Sudden oak death agent</name>
    <dbReference type="NCBI Taxonomy" id="164328"/>
    <lineage>
        <taxon>Eukaryota</taxon>
        <taxon>Sar</taxon>
        <taxon>Stramenopiles</taxon>
        <taxon>Oomycota</taxon>
        <taxon>Peronosporomycetes</taxon>
        <taxon>Peronosporales</taxon>
        <taxon>Peronosporaceae</taxon>
        <taxon>Phytophthora</taxon>
    </lineage>
</organism>
<dbReference type="eggNOG" id="KOG1771">
    <property type="taxonomic scope" value="Eukaryota"/>
</dbReference>
<feature type="compositionally biased region" description="Basic and acidic residues" evidence="9">
    <location>
        <begin position="1160"/>
        <end position="1183"/>
    </location>
</feature>
<feature type="domain" description="PH" evidence="11">
    <location>
        <begin position="1305"/>
        <end position="1413"/>
    </location>
</feature>
<feature type="region of interest" description="Disordered" evidence="9">
    <location>
        <begin position="1137"/>
        <end position="1193"/>
    </location>
</feature>
<evidence type="ECO:0000256" key="7">
    <source>
        <dbReference type="ARBA" id="ARBA00022989"/>
    </source>
</evidence>
<dbReference type="PROSITE" id="PS50003">
    <property type="entry name" value="PH_DOMAIN"/>
    <property type="match status" value="2"/>
</dbReference>
<keyword evidence="3" id="KW-0328">Glycosyltransferase</keyword>
<evidence type="ECO:0000256" key="4">
    <source>
        <dbReference type="ARBA" id="ARBA00022679"/>
    </source>
</evidence>
<dbReference type="PANTHER" id="PTHR16166">
    <property type="entry name" value="VACUOLAR PROTEIN SORTING-ASSOCIATED PROTEIN VPS13"/>
    <property type="match status" value="1"/>
</dbReference>
<feature type="domain" description="PH" evidence="11">
    <location>
        <begin position="386"/>
        <end position="448"/>
    </location>
</feature>
<dbReference type="eggNOG" id="KOG1796">
    <property type="taxonomic scope" value="Eukaryota"/>
</dbReference>
<dbReference type="GO" id="GO:0000026">
    <property type="term" value="F:alpha-1,2-mannosyltransferase activity"/>
    <property type="evidence" value="ECO:0000318"/>
    <property type="project" value="GO_Central"/>
</dbReference>
<sequence length="1946" mass="219073">MVAIWSATTKPSPSGGLAPQWDGHLQNTLLLRFPPEVRTLDLARIIIEVRNVRYGLDTCLGVTAVKVDSILKDRKRAVAFNWYKLLKRITIGYGYSVYSSSLMSEIFDLVCSKCGSRSSPWSDVIRLNRNAMGNSGVAQVISLTNEVYDQDQESDLRKGSQEVALWSCYGSGRFSETIMATVVPRYILINKTEETIKYRQFDAPQTLQLAANELVPFHWPSASREKLLELRDRDDPSRIYILQCQIELVGGSVALIFREESRRFPPYRIDNMTSFRIRYKQTNWGEDKDFDELLPRSSCAYSWDYLNGSEVKSSSSSNQDPAFPGSSSSSSRSLQVRFMRVTSSTAKRGGDSDKDAVEIREYNLDEMATHKRIQLHRSLPSELFLKPEQKGYLLKKDSMLKWNRKYFRLYEHMLYYFANETDQELLGVVDLRAAEAPSKSGFISLNGLVSSISGSLFGGGSRQLGNDGGDDDDEDEGARKQAPLRSFQCSKIVWYTVDSINLAEDSDMDSEDSTSMTTPRDSDLSVKVLELFEGGEEDFDEKESKHELSSSTSASSDSPTASETSTNAFESLTSGMALHLRVDGVGISCVNELPMELVYIYLGGISLHYSRVNSNMRMNVTLDDVQIDNQSEEATFTKLLCPRRGAAAGGDGDDDSQEHTGLIATQNIFSCADCKYRQANMATMHFCCTWSNEQGNTDYFKHCSFWLYPVITQLDEELLSWGEHRSQNRGGEIRMKSIPIETMMESLVEYRENTLSDELDPLKSLESYTTTSSSETRKVYFALLHIHPMDFDITFRSDVFQTTTTISLHEAASFKKSKITGNHDEMKRSSSAPSSFGEAGSEDSSSAMTWAIPSLTMHVPDLDNAPVRLNALMIEHAFGTSGDLTRRVSKYYTRQLWKQLHKILGSFDFLGNPVGFLDHIGTGVRDFVYEPLEGLKIGGKGFSKGLAKGTASLMTNTVDGTFDAASKISGTFGQGFANLSLDDHYQQNRARARRRHVRGLREGLVQGSKELSLGVYEGVAGLVLNPMRGAQESGAVGFVRGTITGIIGLPVKPVAGIFDFASRATQGVRNRSLQNGQNMRRVRRPRVFGRYNELKCYKEADTIAYELLKRVGGDRLSGEKIIFYNEIMQSVSAADLTREARNRRRSGSAGNGKPKSNNDSTRERTNSLRRALQENDERRRAAGEHPSTSAGESSGRKLRYEVVFYQKRLGMDLETDFYCENVTIKAMDETAKSKVKVRGQIAPGQQVLQEGDCLIGVDSLPMGPRLRPSLKAIDGHERDMHVFLDVMWHSFGSATAEEQELWPSDTSLNGYLLKKGGFSTVRRWFVLSRNCLYYFSSRKQLRGIIPLGHVRLETDAGDARCLRITNSTRSQPLVTLQLDSGQVVERVQSEVVLVAASTQELEMWQSSLAHAAGKGMRHSRGTRFFVPTAASRLEIGTQETPDFVVKPLAEALKKTVEMLEELVTTRVFWVSVAAFRLWNALFVRTSFNPDEYWQSTEVAHRLVFGYGYLTWEWQEDAQLRGFAHPALFAGLYKFLELLNLDSRWAVAYGPRLVQGLLSAMNDYFLYKLAGNYFDAKSAKWALLCQLFSWFVFYVMVRPFSNCVETLCTTAALAYWPWKFLEDGDNRKKNDDAVPVKRSNRTLALAFAALGVLFRPTNAIIWLYPGVVHFLQARDRGHLIFGVVLPIALVTTLAMLCIDRLGYGEWTFVPFNFFKFNVLEGKDKLYGEHPWNWYFSQGYPAIVGTALPIVIAGYLTVPASKKDLGRTIMWALFVYSNTAHKEFRFVLPLLPPAFVYAGYCLRNLERKLYVQFRERTQWNLLRLAAFSVIVPNVLSAYYLSRSHQRAPVEVMDYLAERIQGCESHQLERDPRHFLTKLYHLSPSDNLASDLSPDLPTYIVTYSTIAAKIRPLLTNTHFVEAASFVHSDVSGDADSSEVVSNMLVFKRE</sequence>
<feature type="transmembrane region" description="Helical" evidence="10">
    <location>
        <begin position="1819"/>
        <end position="1838"/>
    </location>
</feature>
<protein>
    <recommendedName>
        <fullName evidence="11">PH domain-containing protein</fullName>
    </recommendedName>
</protein>
<dbReference type="OMA" id="NMRMNVT"/>
<dbReference type="EnsemblProtists" id="Phyra94968">
    <property type="protein sequence ID" value="Phyra94968"/>
    <property type="gene ID" value="Phyra94968"/>
</dbReference>
<dbReference type="Pfam" id="PF25036">
    <property type="entry name" value="VPS13_VAB"/>
    <property type="match status" value="1"/>
</dbReference>
<keyword evidence="13" id="KW-1185">Reference proteome</keyword>
<dbReference type="VEuPathDB" id="FungiDB:KRP22_4931"/>
<keyword evidence="7 10" id="KW-1133">Transmembrane helix</keyword>
<name>H3HCA5_PHYRM</name>
<dbReference type="HOGENOM" id="CLU_234886_0_0_1"/>